<organism evidence="11 12">
    <name type="scientific">Neomicrococcus lactis</name>
    <dbReference type="NCBI Taxonomy" id="732241"/>
    <lineage>
        <taxon>Bacteria</taxon>
        <taxon>Bacillati</taxon>
        <taxon>Actinomycetota</taxon>
        <taxon>Actinomycetes</taxon>
        <taxon>Micrococcales</taxon>
        <taxon>Micrococcaceae</taxon>
        <taxon>Neomicrococcus</taxon>
    </lineage>
</organism>
<feature type="compositionally biased region" description="Polar residues" evidence="9">
    <location>
        <begin position="18"/>
        <end position="30"/>
    </location>
</feature>
<dbReference type="InterPro" id="IPR005259">
    <property type="entry name" value="PriA"/>
</dbReference>
<comment type="cofactor">
    <cofactor evidence="8">
        <name>Zn(2+)</name>
        <dbReference type="ChEBI" id="CHEBI:29105"/>
    </cofactor>
    <text evidence="8">Binds 2 zinc ions per subunit.</text>
</comment>
<dbReference type="GO" id="GO:0005524">
    <property type="term" value="F:ATP binding"/>
    <property type="evidence" value="ECO:0007669"/>
    <property type="project" value="UniProtKB-UniRule"/>
</dbReference>
<feature type="binding site" evidence="8">
    <location>
        <position position="422"/>
    </location>
    <ligand>
        <name>Zn(2+)</name>
        <dbReference type="ChEBI" id="CHEBI:29105"/>
        <label>1</label>
    </ligand>
</feature>
<dbReference type="Gene3D" id="3.40.1440.60">
    <property type="entry name" value="PriA, 3(prime) DNA-binding domain"/>
    <property type="match status" value="1"/>
</dbReference>
<dbReference type="GO" id="GO:0006269">
    <property type="term" value="P:DNA replication, synthesis of primer"/>
    <property type="evidence" value="ECO:0007669"/>
    <property type="project" value="UniProtKB-KW"/>
</dbReference>
<comment type="caution">
    <text evidence="11">The sequence shown here is derived from an EMBL/GenBank/DDBJ whole genome shotgun (WGS) entry which is preliminary data.</text>
</comment>
<dbReference type="HAMAP" id="MF_00983">
    <property type="entry name" value="PriA"/>
    <property type="match status" value="1"/>
</dbReference>
<dbReference type="GO" id="GO:0006302">
    <property type="term" value="P:double-strand break repair"/>
    <property type="evidence" value="ECO:0007669"/>
    <property type="project" value="InterPro"/>
</dbReference>
<dbReference type="InterPro" id="IPR027417">
    <property type="entry name" value="P-loop_NTPase"/>
</dbReference>
<keyword evidence="6 8" id="KW-0067">ATP-binding</keyword>
<evidence type="ECO:0000256" key="6">
    <source>
        <dbReference type="ARBA" id="ARBA00022840"/>
    </source>
</evidence>
<evidence type="ECO:0000256" key="7">
    <source>
        <dbReference type="ARBA" id="ARBA00023125"/>
    </source>
</evidence>
<name>A0A7W9DB42_9MICC</name>
<dbReference type="AlphaFoldDB" id="A0A7W9DB42"/>
<evidence type="ECO:0000256" key="2">
    <source>
        <dbReference type="ARBA" id="ARBA00022705"/>
    </source>
</evidence>
<keyword evidence="3 8" id="KW-0479">Metal-binding</keyword>
<dbReference type="InterPro" id="IPR042115">
    <property type="entry name" value="PriA_3primeBD_sf"/>
</dbReference>
<evidence type="ECO:0000256" key="5">
    <source>
        <dbReference type="ARBA" id="ARBA00022833"/>
    </source>
</evidence>
<evidence type="ECO:0000256" key="1">
    <source>
        <dbReference type="ARBA" id="ARBA00022515"/>
    </source>
</evidence>
<dbReference type="GO" id="GO:0006310">
    <property type="term" value="P:DNA recombination"/>
    <property type="evidence" value="ECO:0007669"/>
    <property type="project" value="InterPro"/>
</dbReference>
<feature type="binding site" evidence="8">
    <location>
        <position position="425"/>
    </location>
    <ligand>
        <name>Zn(2+)</name>
        <dbReference type="ChEBI" id="CHEBI:29105"/>
        <label>1</label>
    </ligand>
</feature>
<keyword evidence="2 8" id="KW-0235">DNA replication</keyword>
<dbReference type="GO" id="GO:0008270">
    <property type="term" value="F:zinc ion binding"/>
    <property type="evidence" value="ECO:0007669"/>
    <property type="project" value="UniProtKB-UniRule"/>
</dbReference>
<dbReference type="Gene3D" id="3.40.50.300">
    <property type="entry name" value="P-loop containing nucleotide triphosphate hydrolases"/>
    <property type="match status" value="1"/>
</dbReference>
<feature type="binding site" evidence="8">
    <location>
        <position position="452"/>
    </location>
    <ligand>
        <name>Zn(2+)</name>
        <dbReference type="ChEBI" id="CHEBI:29105"/>
        <label>2</label>
    </ligand>
</feature>
<dbReference type="PANTHER" id="PTHR30580">
    <property type="entry name" value="PRIMOSOMAL PROTEIN N"/>
    <property type="match status" value="1"/>
</dbReference>
<keyword evidence="11" id="KW-0378">Hydrolase</keyword>
<dbReference type="GO" id="GO:1990077">
    <property type="term" value="C:primosome complex"/>
    <property type="evidence" value="ECO:0007669"/>
    <property type="project" value="UniProtKB-UniRule"/>
</dbReference>
<sequence>MALEARGTPESLPGLDVVSTTPETKQSTSGVALAPELPYARVVLDQPVPHLDHPFDYSVPLSMHDDAVPGARVSVRFGAQKLNGYILERRADVEAGVSPIPLLKVLTPFPVLNPLVATAARAVADRYAGTLSDVLRAAVPPRAASVDKEFRTEAEVSEAEAGSRAASSSFDSSESAWRHYEGGPDFLAQLAAGESPRAVVTVLPQAAGDWTQLVTDALTATHASGRGTTVVVPDARDLQLLETRLAEHEPAIDVARLNAEDGPTPRYRNFMSVALGRTNVAIGTRSAAFAPLKAPGLYILWQDADQSLNEPRAPYQHAREVLLLRASLEGAGLLILSTSRSAEAQRLVATKWALELAAARDVRRSFSPRIVVTGDDFEREKDPFLHASRLPRAAWTAAKDALEKGPVLIQVARTGFVPTTSCERCRAAASCKHCHGPLSLSHASAVPTCQWCGRVANAWSCDVCGFTKLRARAIGADRTAEELGRAFPKFPVVSATGAQPKYEVSDKPQLVVATPGAEPRAHGGYQAALLLDGDRSLMREGLRVSEEVVHRWFDAVSLVKSASEGGRVVIAASQTDATQALVRMDAPGFAWRELEQRRDVNLPPACRSAVLEGPARSTDEFVESLSLPETVSVLGPVAFENPGTSGDYLHRWLLFFTYADGPNVAKELKNAKIRSSTHRKPVVSVRVDDSRAL</sequence>
<dbReference type="Pfam" id="PF17764">
    <property type="entry name" value="PriA_3primeBD"/>
    <property type="match status" value="1"/>
</dbReference>
<comment type="function">
    <text evidence="8">Initiates the restart of stalled replication forks, which reloads the replicative helicase on sites other than the origin of replication. Recognizes and binds to abandoned replication forks and remodels them to uncover a helicase loading site. Promotes assembly of the primosome at these replication forks.</text>
</comment>
<dbReference type="GO" id="GO:0043138">
    <property type="term" value="F:3'-5' DNA helicase activity"/>
    <property type="evidence" value="ECO:0007669"/>
    <property type="project" value="TreeGrafter"/>
</dbReference>
<feature type="binding site" evidence="8">
    <location>
        <position position="431"/>
    </location>
    <ligand>
        <name>Zn(2+)</name>
        <dbReference type="ChEBI" id="CHEBI:29105"/>
        <label>2</label>
    </ligand>
</feature>
<comment type="subunit">
    <text evidence="8">Component of the replication restart primosome.</text>
</comment>
<comment type="similarity">
    <text evidence="8">Belongs to the helicase family. PriA subfamily.</text>
</comment>
<evidence type="ECO:0000313" key="11">
    <source>
        <dbReference type="EMBL" id="MBB5597696.1"/>
    </source>
</evidence>
<dbReference type="GO" id="GO:0006270">
    <property type="term" value="P:DNA replication initiation"/>
    <property type="evidence" value="ECO:0007669"/>
    <property type="project" value="TreeGrafter"/>
</dbReference>
<dbReference type="GO" id="GO:0016787">
    <property type="term" value="F:hydrolase activity"/>
    <property type="evidence" value="ECO:0007669"/>
    <property type="project" value="UniProtKB-KW"/>
</dbReference>
<accession>A0A7W9DB42</accession>
<keyword evidence="7 8" id="KW-0238">DNA-binding</keyword>
<comment type="caution">
    <text evidence="8">As this protein does not have any detectable helicase domains, it probably does not have helicase activity.</text>
</comment>
<keyword evidence="4 8" id="KW-0547">Nucleotide-binding</keyword>
<dbReference type="PANTHER" id="PTHR30580:SF0">
    <property type="entry name" value="PRIMOSOMAL PROTEIN N"/>
    <property type="match status" value="1"/>
</dbReference>
<reference evidence="11 12" key="1">
    <citation type="submission" date="2020-08" db="EMBL/GenBank/DDBJ databases">
        <title>Sequencing the genomes of 1000 actinobacteria strains.</title>
        <authorList>
            <person name="Klenk H.-P."/>
        </authorList>
    </citation>
    <scope>NUCLEOTIDE SEQUENCE [LARGE SCALE GENOMIC DNA]</scope>
    <source>
        <strain evidence="11 12">DSM 23694</strain>
    </source>
</reference>
<dbReference type="Proteomes" id="UP000523863">
    <property type="component" value="Unassembled WGS sequence"/>
</dbReference>
<evidence type="ECO:0000256" key="9">
    <source>
        <dbReference type="SAM" id="MobiDB-lite"/>
    </source>
</evidence>
<evidence type="ECO:0000256" key="3">
    <source>
        <dbReference type="ARBA" id="ARBA00022723"/>
    </source>
</evidence>
<proteinExistence type="inferred from homology"/>
<feature type="binding site" evidence="8">
    <location>
        <position position="434"/>
    </location>
    <ligand>
        <name>Zn(2+)</name>
        <dbReference type="ChEBI" id="CHEBI:29105"/>
        <label>2</label>
    </ligand>
</feature>
<dbReference type="EMBL" id="JACHBL010000001">
    <property type="protein sequence ID" value="MBB5597696.1"/>
    <property type="molecule type" value="Genomic_DNA"/>
</dbReference>
<feature type="domain" description="Primosomal protein N' 3' DNA-binding" evidence="10">
    <location>
        <begin position="41"/>
        <end position="140"/>
    </location>
</feature>
<evidence type="ECO:0000256" key="8">
    <source>
        <dbReference type="HAMAP-Rule" id="MF_00983"/>
    </source>
</evidence>
<feature type="region of interest" description="Disordered" evidence="9">
    <location>
        <begin position="1"/>
        <end position="30"/>
    </location>
</feature>
<feature type="binding site" evidence="8">
    <location>
        <position position="464"/>
    </location>
    <ligand>
        <name>Zn(2+)</name>
        <dbReference type="ChEBI" id="CHEBI:29105"/>
        <label>1</label>
    </ligand>
</feature>
<dbReference type="GO" id="GO:0003677">
    <property type="term" value="F:DNA binding"/>
    <property type="evidence" value="ECO:0007669"/>
    <property type="project" value="UniProtKB-UniRule"/>
</dbReference>
<keyword evidence="12" id="KW-1185">Reference proteome</keyword>
<keyword evidence="1 8" id="KW-0639">Primosome</keyword>
<dbReference type="RefSeq" id="WP_183640820.1">
    <property type="nucleotide sequence ID" value="NZ_JACHBL010000001.1"/>
</dbReference>
<evidence type="ECO:0000256" key="4">
    <source>
        <dbReference type="ARBA" id="ARBA00022741"/>
    </source>
</evidence>
<evidence type="ECO:0000313" key="12">
    <source>
        <dbReference type="Proteomes" id="UP000523863"/>
    </source>
</evidence>
<protein>
    <recommendedName>
        <fullName evidence="8">Probable replication restart protein PriA</fullName>
    </recommendedName>
    <alternativeName>
        <fullName evidence="8">Putative ATP-dependent DNA helicase PriA</fullName>
    </alternativeName>
</protein>
<feature type="binding site" evidence="8">
    <location>
        <position position="461"/>
    </location>
    <ligand>
        <name>Zn(2+)</name>
        <dbReference type="ChEBI" id="CHEBI:29105"/>
        <label>1</label>
    </ligand>
</feature>
<evidence type="ECO:0000259" key="10">
    <source>
        <dbReference type="Pfam" id="PF17764"/>
    </source>
</evidence>
<keyword evidence="5 8" id="KW-0862">Zinc</keyword>
<dbReference type="InterPro" id="IPR041222">
    <property type="entry name" value="PriA_3primeBD"/>
</dbReference>
<gene>
    <name evidence="8" type="primary">priA</name>
    <name evidence="11" type="ORF">BKA12_000776</name>
</gene>
<feature type="binding site" evidence="8">
    <location>
        <position position="449"/>
    </location>
    <ligand>
        <name>Zn(2+)</name>
        <dbReference type="ChEBI" id="CHEBI:29105"/>
        <label>2</label>
    </ligand>
</feature>